<reference evidence="1 2" key="1">
    <citation type="journal article" date="2015" name="Genome Announc.">
        <title>Expanding the biotechnology potential of lactobacilli through comparative genomics of 213 strains and associated genera.</title>
        <authorList>
            <person name="Sun Z."/>
            <person name="Harris H.M."/>
            <person name="McCann A."/>
            <person name="Guo C."/>
            <person name="Argimon S."/>
            <person name="Zhang W."/>
            <person name="Yang X."/>
            <person name="Jeffery I.B."/>
            <person name="Cooney J.C."/>
            <person name="Kagawa T.F."/>
            <person name="Liu W."/>
            <person name="Song Y."/>
            <person name="Salvetti E."/>
            <person name="Wrobel A."/>
            <person name="Rasinkangas P."/>
            <person name="Parkhill J."/>
            <person name="Rea M.C."/>
            <person name="O'Sullivan O."/>
            <person name="Ritari J."/>
            <person name="Douillard F.P."/>
            <person name="Paul Ross R."/>
            <person name="Yang R."/>
            <person name="Briner A.E."/>
            <person name="Felis G.E."/>
            <person name="de Vos W.M."/>
            <person name="Barrangou R."/>
            <person name="Klaenhammer T.R."/>
            <person name="Caufield P.W."/>
            <person name="Cui Y."/>
            <person name="Zhang H."/>
            <person name="O'Toole P.W."/>
        </authorList>
    </citation>
    <scope>NUCLEOTIDE SEQUENCE [LARGE SCALE GENOMIC DNA]</scope>
    <source>
        <strain evidence="1 2">JCM 17158</strain>
    </source>
</reference>
<dbReference type="GO" id="GO:0008168">
    <property type="term" value="F:methyltransferase activity"/>
    <property type="evidence" value="ECO:0007669"/>
    <property type="project" value="UniProtKB-KW"/>
</dbReference>
<dbReference type="STRING" id="1291734.FD02_GL001143"/>
<keyword evidence="1" id="KW-0489">Methyltransferase</keyword>
<dbReference type="RefSeq" id="WP_056950531.1">
    <property type="nucleotide sequence ID" value="NZ_AZDJ01000013.1"/>
</dbReference>
<keyword evidence="1" id="KW-0808">Transferase</keyword>
<dbReference type="PATRIC" id="fig|1291734.4.peg.1173"/>
<dbReference type="EMBL" id="AZDJ01000013">
    <property type="protein sequence ID" value="KRK73285.1"/>
    <property type="molecule type" value="Genomic_DNA"/>
</dbReference>
<proteinExistence type="predicted"/>
<dbReference type="AlphaFoldDB" id="A0A0R1JPC6"/>
<name>A0A0R1JPC6_9LACO</name>
<dbReference type="InterPro" id="IPR029063">
    <property type="entry name" value="SAM-dependent_MTases_sf"/>
</dbReference>
<comment type="caution">
    <text evidence="1">The sequence shown here is derived from an EMBL/GenBank/DDBJ whole genome shotgun (WGS) entry which is preliminary data.</text>
</comment>
<gene>
    <name evidence="1" type="ORF">FD02_GL001143</name>
</gene>
<dbReference type="SUPFAM" id="SSF53335">
    <property type="entry name" value="S-adenosyl-L-methionine-dependent methyltransferases"/>
    <property type="match status" value="1"/>
</dbReference>
<evidence type="ECO:0000313" key="1">
    <source>
        <dbReference type="EMBL" id="KRK73285.1"/>
    </source>
</evidence>
<evidence type="ECO:0000313" key="2">
    <source>
        <dbReference type="Proteomes" id="UP000051804"/>
    </source>
</evidence>
<accession>A0A0R1JPC6</accession>
<keyword evidence="2" id="KW-1185">Reference proteome</keyword>
<organism evidence="1 2">
    <name type="scientific">Lacticaseibacillus nasuensis JCM 17158</name>
    <dbReference type="NCBI Taxonomy" id="1291734"/>
    <lineage>
        <taxon>Bacteria</taxon>
        <taxon>Bacillati</taxon>
        <taxon>Bacillota</taxon>
        <taxon>Bacilli</taxon>
        <taxon>Lactobacillales</taxon>
        <taxon>Lactobacillaceae</taxon>
        <taxon>Lacticaseibacillus</taxon>
    </lineage>
</organism>
<sequence>MAYWEKLTAAVPPVPSLQAQVAAMTAWQAALARRELPAQPLPRLGITPADYLAGRLAGATDASLRRLDALLRNFRQYIAYHYGMWSFVSQALAKRWTAAFGPQRYLEVAAGNGYLSAALHAAGNAVITTDPQSWVGENVTGRTPLVPVTRAGATAALWRYGVQVDAVVMAWSPDHEPNDAHFLQVMRAAFPQLQLFVIGERFGATNSRLFWQLARFVPDRRLLAMNQALPRFDAINERVYLLH</sequence>
<dbReference type="Gene3D" id="3.40.50.150">
    <property type="entry name" value="Vaccinia Virus protein VP39"/>
    <property type="match status" value="1"/>
</dbReference>
<dbReference type="OrthoDB" id="2248737at2"/>
<protein>
    <submittedName>
        <fullName evidence="1">SAM-dependent methyltransferase</fullName>
    </submittedName>
</protein>
<dbReference type="Proteomes" id="UP000051804">
    <property type="component" value="Unassembled WGS sequence"/>
</dbReference>
<dbReference type="GO" id="GO:0032259">
    <property type="term" value="P:methylation"/>
    <property type="evidence" value="ECO:0007669"/>
    <property type="project" value="UniProtKB-KW"/>
</dbReference>